<protein>
    <submittedName>
        <fullName evidence="2">Uncharacterized protein</fullName>
    </submittedName>
</protein>
<feature type="transmembrane region" description="Helical" evidence="1">
    <location>
        <begin position="27"/>
        <end position="46"/>
    </location>
</feature>
<dbReference type="EMBL" id="FWFK01000002">
    <property type="protein sequence ID" value="SLN30039.1"/>
    <property type="molecule type" value="Genomic_DNA"/>
</dbReference>
<dbReference type="Proteomes" id="UP000193570">
    <property type="component" value="Unassembled WGS sequence"/>
</dbReference>
<keyword evidence="1" id="KW-0472">Membrane</keyword>
<feature type="transmembrane region" description="Helical" evidence="1">
    <location>
        <begin position="58"/>
        <end position="77"/>
    </location>
</feature>
<gene>
    <name evidence="2" type="ORF">ROJ8625_01345</name>
</gene>
<dbReference type="RefSeq" id="WP_085791090.1">
    <property type="nucleotide sequence ID" value="NZ_FWFK01000002.1"/>
</dbReference>
<keyword evidence="1" id="KW-0812">Transmembrane</keyword>
<evidence type="ECO:0000313" key="3">
    <source>
        <dbReference type="Proteomes" id="UP000193570"/>
    </source>
</evidence>
<keyword evidence="3" id="KW-1185">Reference proteome</keyword>
<evidence type="ECO:0000256" key="1">
    <source>
        <dbReference type="SAM" id="Phobius"/>
    </source>
</evidence>
<name>A0A1X6YT58_9RHOB</name>
<proteinExistence type="predicted"/>
<keyword evidence="1" id="KW-1133">Transmembrane helix</keyword>
<accession>A0A1X6YT58</accession>
<evidence type="ECO:0000313" key="2">
    <source>
        <dbReference type="EMBL" id="SLN30039.1"/>
    </source>
</evidence>
<reference evidence="2 3" key="1">
    <citation type="submission" date="2017-03" db="EMBL/GenBank/DDBJ databases">
        <authorList>
            <person name="Afonso C.L."/>
            <person name="Miller P.J."/>
            <person name="Scott M.A."/>
            <person name="Spackman E."/>
            <person name="Goraichik I."/>
            <person name="Dimitrov K.M."/>
            <person name="Suarez D.L."/>
            <person name="Swayne D.E."/>
        </authorList>
    </citation>
    <scope>NUCLEOTIDE SEQUENCE [LARGE SCALE GENOMIC DNA]</scope>
    <source>
        <strain evidence="2 3">CECT 8625</strain>
    </source>
</reference>
<dbReference type="AlphaFoldDB" id="A0A1X6YT58"/>
<organism evidence="2 3">
    <name type="scientific">Roseivivax jejudonensis</name>
    <dbReference type="NCBI Taxonomy" id="1529041"/>
    <lineage>
        <taxon>Bacteria</taxon>
        <taxon>Pseudomonadati</taxon>
        <taxon>Pseudomonadota</taxon>
        <taxon>Alphaproteobacteria</taxon>
        <taxon>Rhodobacterales</taxon>
        <taxon>Roseobacteraceae</taxon>
        <taxon>Roseivivax</taxon>
    </lineage>
</organism>
<sequence length="82" mass="8576">MSHVANDPHRSPEEAEAEAPAHALHRVVFLVVGAGLVAAALALWAVPARHPDLPALMLFKLGLTAFMALGGLGLIGLSRARH</sequence>